<dbReference type="InterPro" id="IPR023299">
    <property type="entry name" value="ATPase_P-typ_cyto_dom_N"/>
</dbReference>
<keyword evidence="14" id="KW-1185">Reference proteome</keyword>
<feature type="domain" description="Cation-transporting P-type ATPase N-terminal" evidence="12">
    <location>
        <begin position="2"/>
        <end position="75"/>
    </location>
</feature>
<evidence type="ECO:0000313" key="13">
    <source>
        <dbReference type="EMBL" id="WWD84345.1"/>
    </source>
</evidence>
<evidence type="ECO:0000256" key="9">
    <source>
        <dbReference type="ARBA" id="ARBA00022989"/>
    </source>
</evidence>
<dbReference type="SMART" id="SM00831">
    <property type="entry name" value="Cation_ATPase_N"/>
    <property type="match status" value="1"/>
</dbReference>
<dbReference type="SUPFAM" id="SSF81653">
    <property type="entry name" value="Calcium ATPase, transduction domain A"/>
    <property type="match status" value="1"/>
</dbReference>
<dbReference type="EC" id="7.2.2.10" evidence="2"/>
<dbReference type="InterPro" id="IPR018303">
    <property type="entry name" value="ATPase_P-typ_P_site"/>
</dbReference>
<evidence type="ECO:0000256" key="10">
    <source>
        <dbReference type="ARBA" id="ARBA00023136"/>
    </source>
</evidence>
<dbReference type="Proteomes" id="UP001348492">
    <property type="component" value="Chromosome"/>
</dbReference>
<dbReference type="InterPro" id="IPR023214">
    <property type="entry name" value="HAD_sf"/>
</dbReference>
<evidence type="ECO:0000256" key="11">
    <source>
        <dbReference type="SAM" id="Phobius"/>
    </source>
</evidence>
<dbReference type="InterPro" id="IPR008250">
    <property type="entry name" value="ATPase_P-typ_transduc_dom_A_sf"/>
</dbReference>
<dbReference type="InterPro" id="IPR059000">
    <property type="entry name" value="ATPase_P-type_domA"/>
</dbReference>
<feature type="transmembrane region" description="Helical" evidence="11">
    <location>
        <begin position="84"/>
        <end position="100"/>
    </location>
</feature>
<keyword evidence="3" id="KW-0406">Ion transport</keyword>
<feature type="transmembrane region" description="Helical" evidence="11">
    <location>
        <begin position="60"/>
        <end position="78"/>
    </location>
</feature>
<protein>
    <recommendedName>
        <fullName evidence="2">P-type Ca(2+) transporter</fullName>
        <ecNumber evidence="2">7.2.2.10</ecNumber>
    </recommendedName>
</protein>
<dbReference type="InterPro" id="IPR004014">
    <property type="entry name" value="ATPase_P-typ_cation-transptr_N"/>
</dbReference>
<keyword evidence="5" id="KW-0547">Nucleotide-binding</keyword>
<feature type="transmembrane region" description="Helical" evidence="11">
    <location>
        <begin position="253"/>
        <end position="273"/>
    </location>
</feature>
<keyword evidence="3" id="KW-0109">Calcium transport</keyword>
<dbReference type="SFLD" id="SFLDG00002">
    <property type="entry name" value="C1.7:_P-type_atpase_like"/>
    <property type="match status" value="1"/>
</dbReference>
<keyword evidence="10 11" id="KW-0472">Membrane</keyword>
<evidence type="ECO:0000256" key="8">
    <source>
        <dbReference type="ARBA" id="ARBA00022967"/>
    </source>
</evidence>
<dbReference type="SUPFAM" id="SSF81660">
    <property type="entry name" value="Metal cation-transporting ATPase, ATP-binding domain N"/>
    <property type="match status" value="1"/>
</dbReference>
<dbReference type="Pfam" id="PF00122">
    <property type="entry name" value="E1-E2_ATPase"/>
    <property type="match status" value="1"/>
</dbReference>
<dbReference type="NCBIfam" id="TIGR01494">
    <property type="entry name" value="ATPase_P-type"/>
    <property type="match status" value="4"/>
</dbReference>
<dbReference type="SUPFAM" id="SSF81665">
    <property type="entry name" value="Calcium ATPase, transmembrane domain M"/>
    <property type="match status" value="1"/>
</dbReference>
<dbReference type="SFLD" id="SFLDF00027">
    <property type="entry name" value="p-type_atpase"/>
    <property type="match status" value="1"/>
</dbReference>
<feature type="transmembrane region" description="Helical" evidence="11">
    <location>
        <begin position="777"/>
        <end position="797"/>
    </location>
</feature>
<keyword evidence="7" id="KW-0067">ATP-binding</keyword>
<sequence>MREYLTDYKEILNSLGSSSEGISEEESKVRLKENGLNKLEEGKKTPIIVKFLKELTNPMTIILIVAAIISGITAAYANESFTDVFIIFAVVIINGILGVYQENKSEKAIEALQNMTASTCKVIRNNKQLIIKSEEVVPGDIILLEAGDAIPADGRIIESASLKIEEAALTGESVAVTKHNYTLSLSSSEKDISLGDRKNMVYMGSSVVYGRGKAIITATGMNTEMGKIANVLSNTKESQTPLQVKLSQLSKTLSFLVIGICIFIFLFTLGKSYPNLSGEVFIDTFMVAVSLAVAAIPEGLATVVTIVLAIGVTNMSKKSAIIRKLTAVETLGCAQIICSDKTGTLTQNKMTIVKYYGYNEKLLAKSMALCSDAVLDEDSKKAIGEPTECALVNYAYKLGLNKNDLVKTEVRLKELPFDSNRKMMTTIHKNKENYVQYTKGAPDVILKRCNKILIDNKIEDLSEEIRNKIIKENKDMADKALRVLCSAIRYYEEVPKEITSEALENNLIFVGLTGMIDPVREEVVDAIKECNSAGIRPIMITGDHKDTAVAIAIELGIITGSSEAITGAMLNEISDEEFEKDIEKYSVYARVQPEHKVRIVNTWKKKGKISAMTGDGVNDAPAIKSADIGVGMGITGTDVTKNVSDMVLADDNFATIVHAVEEGRRIYDNIRKSIQFLLSSNLSEVVAIFFATLVGFVILKPVHLLWINLITDCFPALALGTEKAEKDIMKRSPRNSKESIFAGGVSIDIIWQGFMIAIITIVAYVVGHYMESGVWEFVNSADGMTMAFLTMSMSEIFHSFNLRSRRNSVFTIKSQNKFLWGAMILSLLLTLAVIYIPFLSNAFGLESISIIEYSVSILISFTVIPIVEIVKLFQRKYESK</sequence>
<feature type="transmembrane region" description="Helical" evidence="11">
    <location>
        <begin position="704"/>
        <end position="720"/>
    </location>
</feature>
<dbReference type="CDD" id="cd02089">
    <property type="entry name" value="P-type_ATPase_Ca_prok"/>
    <property type="match status" value="1"/>
</dbReference>
<evidence type="ECO:0000256" key="1">
    <source>
        <dbReference type="ARBA" id="ARBA00004141"/>
    </source>
</evidence>
<dbReference type="PANTHER" id="PTHR42861">
    <property type="entry name" value="CALCIUM-TRANSPORTING ATPASE"/>
    <property type="match status" value="1"/>
</dbReference>
<dbReference type="InterPro" id="IPR036412">
    <property type="entry name" value="HAD-like_sf"/>
</dbReference>
<keyword evidence="8" id="KW-1278">Translocase</keyword>
<dbReference type="Pfam" id="PF13246">
    <property type="entry name" value="Cation_ATPase"/>
    <property type="match status" value="1"/>
</dbReference>
<dbReference type="PRINTS" id="PR00121">
    <property type="entry name" value="NAKATPASE"/>
</dbReference>
<evidence type="ECO:0000256" key="6">
    <source>
        <dbReference type="ARBA" id="ARBA00022837"/>
    </source>
</evidence>
<dbReference type="Gene3D" id="1.20.1110.10">
    <property type="entry name" value="Calcium-transporting ATPase, transmembrane domain"/>
    <property type="match status" value="3"/>
</dbReference>
<keyword evidence="4 11" id="KW-0812">Transmembrane</keyword>
<organism evidence="13 14">
    <name type="scientific">Terrisporobacter glycolicus ATCC 14880 = DSM 1288</name>
    <dbReference type="NCBI Taxonomy" id="1121315"/>
    <lineage>
        <taxon>Bacteria</taxon>
        <taxon>Bacillati</taxon>
        <taxon>Bacillota</taxon>
        <taxon>Clostridia</taxon>
        <taxon>Peptostreptococcales</taxon>
        <taxon>Peptostreptococcaceae</taxon>
        <taxon>Terrisporobacter</taxon>
    </lineage>
</organism>
<dbReference type="Gene3D" id="2.70.150.10">
    <property type="entry name" value="Calcium-transporting ATPase, cytoplasmic transduction domain A"/>
    <property type="match status" value="1"/>
</dbReference>
<evidence type="ECO:0000259" key="12">
    <source>
        <dbReference type="SMART" id="SM00831"/>
    </source>
</evidence>
<evidence type="ECO:0000256" key="3">
    <source>
        <dbReference type="ARBA" id="ARBA00022568"/>
    </source>
</evidence>
<evidence type="ECO:0000256" key="7">
    <source>
        <dbReference type="ARBA" id="ARBA00022840"/>
    </source>
</evidence>
<feature type="transmembrane region" description="Helical" evidence="11">
    <location>
        <begin position="740"/>
        <end position="765"/>
    </location>
</feature>
<name>A0ABZ2EX47_9FIRM</name>
<dbReference type="PROSITE" id="PS00154">
    <property type="entry name" value="ATPASE_E1_E2"/>
    <property type="match status" value="1"/>
</dbReference>
<evidence type="ECO:0000313" key="14">
    <source>
        <dbReference type="Proteomes" id="UP001348492"/>
    </source>
</evidence>
<feature type="transmembrane region" description="Helical" evidence="11">
    <location>
        <begin position="818"/>
        <end position="838"/>
    </location>
</feature>
<dbReference type="NCBIfam" id="TIGR01517">
    <property type="entry name" value="ATPase-IIB_Ca"/>
    <property type="match status" value="1"/>
</dbReference>
<dbReference type="Pfam" id="PF00690">
    <property type="entry name" value="Cation_ATPase_N"/>
    <property type="match status" value="1"/>
</dbReference>
<proteinExistence type="predicted"/>
<dbReference type="RefSeq" id="WP_018589607.1">
    <property type="nucleotide sequence ID" value="NZ_CP117523.1"/>
</dbReference>
<evidence type="ECO:0000256" key="2">
    <source>
        <dbReference type="ARBA" id="ARBA00012790"/>
    </source>
</evidence>
<feature type="transmembrane region" description="Helical" evidence="11">
    <location>
        <begin position="285"/>
        <end position="313"/>
    </location>
</feature>
<evidence type="ECO:0000256" key="4">
    <source>
        <dbReference type="ARBA" id="ARBA00022692"/>
    </source>
</evidence>
<dbReference type="SUPFAM" id="SSF56784">
    <property type="entry name" value="HAD-like"/>
    <property type="match status" value="1"/>
</dbReference>
<feature type="transmembrane region" description="Helical" evidence="11">
    <location>
        <begin position="850"/>
        <end position="870"/>
    </location>
</feature>
<dbReference type="InterPro" id="IPR001757">
    <property type="entry name" value="P_typ_ATPase"/>
</dbReference>
<dbReference type="Gene3D" id="3.40.50.1000">
    <property type="entry name" value="HAD superfamily/HAD-like"/>
    <property type="match status" value="2"/>
</dbReference>
<evidence type="ECO:0000256" key="5">
    <source>
        <dbReference type="ARBA" id="ARBA00022741"/>
    </source>
</evidence>
<keyword evidence="3" id="KW-0813">Transport</keyword>
<dbReference type="SFLD" id="SFLDS00003">
    <property type="entry name" value="Haloacid_Dehalogenase"/>
    <property type="match status" value="1"/>
</dbReference>
<gene>
    <name evidence="13" type="ORF">TEGL_27760</name>
</gene>
<dbReference type="Pfam" id="PF00689">
    <property type="entry name" value="Cation_ATPase_C"/>
    <property type="match status" value="1"/>
</dbReference>
<dbReference type="InterPro" id="IPR006408">
    <property type="entry name" value="P-type_ATPase_IIB"/>
</dbReference>
<reference evidence="13 14" key="1">
    <citation type="journal article" date="2023" name="PLoS ONE">
        <title>Genome-based metabolic and phylogenomic analysis of three Terrisporobacter species.</title>
        <authorList>
            <person name="Boer T."/>
            <person name="Bengelsdorf F.R."/>
            <person name="Bomeke M."/>
            <person name="Daniel R."/>
            <person name="Poehlein A."/>
        </authorList>
    </citation>
    <scope>NUCLEOTIDE SEQUENCE [LARGE SCALE GENOMIC DNA]</scope>
    <source>
        <strain evidence="13 14">DSM 1288</strain>
    </source>
</reference>
<accession>A0ABZ2EX47</accession>
<keyword evidence="6" id="KW-0106">Calcium</keyword>
<keyword evidence="9 11" id="KW-1133">Transmembrane helix</keyword>
<dbReference type="Gene3D" id="3.40.1110.10">
    <property type="entry name" value="Calcium-transporting ATPase, cytoplasmic domain N"/>
    <property type="match status" value="1"/>
</dbReference>
<dbReference type="InterPro" id="IPR044492">
    <property type="entry name" value="P_typ_ATPase_HD_dom"/>
</dbReference>
<dbReference type="InterPro" id="IPR023298">
    <property type="entry name" value="ATPase_P-typ_TM_dom_sf"/>
</dbReference>
<comment type="subcellular location">
    <subcellularLocation>
        <location evidence="1">Membrane</location>
        <topology evidence="1">Multi-pass membrane protein</topology>
    </subcellularLocation>
</comment>
<dbReference type="PRINTS" id="PR00119">
    <property type="entry name" value="CATATPASE"/>
</dbReference>
<dbReference type="EMBL" id="CP117523">
    <property type="protein sequence ID" value="WWD84345.1"/>
    <property type="molecule type" value="Genomic_DNA"/>
</dbReference>
<dbReference type="InterPro" id="IPR006068">
    <property type="entry name" value="ATPase_P-typ_cation-transptr_C"/>
</dbReference>
<feature type="transmembrane region" description="Helical" evidence="11">
    <location>
        <begin position="674"/>
        <end position="698"/>
    </location>
</feature>